<dbReference type="InterPro" id="IPR032675">
    <property type="entry name" value="LRR_dom_sf"/>
</dbReference>
<protein>
    <submittedName>
        <fullName evidence="1">Uncharacterized protein</fullName>
    </submittedName>
</protein>
<gene>
    <name evidence="1" type="ORF">PAPYR_9452</name>
</gene>
<name>A0ABQ8U8C2_9EUKA</name>
<accession>A0ABQ8U8C2</accession>
<evidence type="ECO:0000313" key="2">
    <source>
        <dbReference type="Proteomes" id="UP001141327"/>
    </source>
</evidence>
<dbReference type="EMBL" id="JAPMOS010000102">
    <property type="protein sequence ID" value="KAJ4455560.1"/>
    <property type="molecule type" value="Genomic_DNA"/>
</dbReference>
<dbReference type="Proteomes" id="UP001141327">
    <property type="component" value="Unassembled WGS sequence"/>
</dbReference>
<reference evidence="1" key="1">
    <citation type="journal article" date="2022" name="bioRxiv">
        <title>Genomics of Preaxostyla Flagellates Illuminates Evolutionary Transitions and the Path Towards Mitochondrial Loss.</title>
        <authorList>
            <person name="Novak L.V.F."/>
            <person name="Treitli S.C."/>
            <person name="Pyrih J."/>
            <person name="Halakuc P."/>
            <person name="Pipaliya S.V."/>
            <person name="Vacek V."/>
            <person name="Brzon O."/>
            <person name="Soukal P."/>
            <person name="Eme L."/>
            <person name="Dacks J.B."/>
            <person name="Karnkowska A."/>
            <person name="Elias M."/>
            <person name="Hampl V."/>
        </authorList>
    </citation>
    <scope>NUCLEOTIDE SEQUENCE</scope>
    <source>
        <strain evidence="1">RCP-MX</strain>
    </source>
</reference>
<dbReference type="Gene3D" id="3.80.10.10">
    <property type="entry name" value="Ribonuclease Inhibitor"/>
    <property type="match status" value="1"/>
</dbReference>
<comment type="caution">
    <text evidence="1">The sequence shown here is derived from an EMBL/GenBank/DDBJ whole genome shotgun (WGS) entry which is preliminary data.</text>
</comment>
<dbReference type="PANTHER" id="PTHR13318">
    <property type="entry name" value="PARTNER OF PAIRED, ISOFORM B-RELATED"/>
    <property type="match status" value="1"/>
</dbReference>
<organism evidence="1 2">
    <name type="scientific">Paratrimastix pyriformis</name>
    <dbReference type="NCBI Taxonomy" id="342808"/>
    <lineage>
        <taxon>Eukaryota</taxon>
        <taxon>Metamonada</taxon>
        <taxon>Preaxostyla</taxon>
        <taxon>Paratrimastigidae</taxon>
        <taxon>Paratrimastix</taxon>
    </lineage>
</organism>
<evidence type="ECO:0000313" key="1">
    <source>
        <dbReference type="EMBL" id="KAJ4455560.1"/>
    </source>
</evidence>
<proteinExistence type="predicted"/>
<dbReference type="PANTHER" id="PTHR13318:SF190">
    <property type="entry name" value="PARTNER OF PAIRED, ISOFORM B"/>
    <property type="match status" value="1"/>
</dbReference>
<keyword evidence="2" id="KW-1185">Reference proteome</keyword>
<dbReference type="SUPFAM" id="SSF52047">
    <property type="entry name" value="RNI-like"/>
    <property type="match status" value="1"/>
</dbReference>
<sequence>MNELACLPADLLGVLVELSPRPLRAYCGLIGTCHTIRRKLRGTLAQITFDCLPPPTVDAFASLVAPCRQLQELKFRPMWAMIGGGYEPLDWVSTAFLGHESLRTVHIPTTAGLPSPTVLRMLEFMPGLEELDACLEDSPNWRAVFGVLAARCPRLARLRLRMEGTYVPVPLAAIAALPGLRCLQMACNRLAISAAPPDGAPATAPEPEPGPELEGIWAHDLAWAGAGAADHARAAALLRPLRELHLSGPSEATMQLLLAAGAGGAWGGLERLDLRVDETETWRRLAGLLPRLGALRVVALTSVPGFVAEEVLGALARLPALRELVMDDCCYGWHQLPEATLAALTATLEALRLTVRAGSNLPLHWVLRCPRMRTLQLRAGPEAHFGSDTSSLLELTAPRLERFHLGSCGREADRVVLSLACPALRALEWPGCRLLVAEPMGRLARLRATGGDRLADPLGLMAMVADTPSLRVLAGPLPLTVTVFDILRTYQPAMGHLTRLEVAVAGALALPPGARLVVAGPRLRALWLRLSPEHPVDSLTLTGCPLLERCRLEVRRVGGLTVAGAPRLAHLQLINPEATGWNERPLNGLSVPPQAALRTAWLIDCVPSAPAWVGALLGAALVELRVVVRMRRAANPEAAQLAAGPQAGLWEQVYGALGNMPALRRLELGPVRRPKVVLRLPALVWLRLRCPADCVVHISLGCPAIEWLDLGNFSRKSTLHFLGAPQPRVACPHLQVACVKSHAWTALRASFPGLIFKTSPLLRAAEFEPDEPDIFLEKDEDDQCLLEELA</sequence>